<evidence type="ECO:0000313" key="1">
    <source>
        <dbReference type="EMBL" id="GBR43272.1"/>
    </source>
</evidence>
<comment type="caution">
    <text evidence="1">The sequence shown here is derived from an EMBL/GenBank/DDBJ whole genome shotgun (WGS) entry which is preliminary data.</text>
</comment>
<reference evidence="1" key="1">
    <citation type="submission" date="2013-04" db="EMBL/GenBank/DDBJ databases">
        <title>The genome sequencing project of 58 acetic acid bacteria.</title>
        <authorList>
            <person name="Okamoto-Kainuma A."/>
            <person name="Ishikawa M."/>
            <person name="Umino S."/>
            <person name="Koizumi Y."/>
            <person name="Shiwa Y."/>
            <person name="Yoshikawa H."/>
            <person name="Matsutani M."/>
            <person name="Matsushita K."/>
        </authorList>
    </citation>
    <scope>NUCLEOTIDE SEQUENCE</scope>
    <source>
        <strain evidence="1">NBRC 106556</strain>
    </source>
</reference>
<evidence type="ECO:0000313" key="2">
    <source>
        <dbReference type="Proteomes" id="UP001062443"/>
    </source>
</evidence>
<organism evidence="1 2">
    <name type="scientific">Neokomagataea tanensis NBRC 106556</name>
    <dbReference type="NCBI Taxonomy" id="1223519"/>
    <lineage>
        <taxon>Bacteria</taxon>
        <taxon>Pseudomonadati</taxon>
        <taxon>Pseudomonadota</taxon>
        <taxon>Alphaproteobacteria</taxon>
        <taxon>Acetobacterales</taxon>
        <taxon>Acetobacteraceae</taxon>
        <taxon>Neokomagataea</taxon>
    </lineage>
</organism>
<proteinExistence type="predicted"/>
<name>A0ABQ0QFU5_9PROT</name>
<evidence type="ECO:0008006" key="3">
    <source>
        <dbReference type="Google" id="ProtNLM"/>
    </source>
</evidence>
<dbReference type="EMBL" id="BAQB01000001">
    <property type="protein sequence ID" value="GBR43272.1"/>
    <property type="molecule type" value="Genomic_DNA"/>
</dbReference>
<gene>
    <name evidence="1" type="ORF">AA106556_0033</name>
</gene>
<sequence>MCLVPDVCCFLWAAHVSMLRHDMLMCGVMGRLGRSRASIRDFDGGVIGFCVRDARYFDMRRAAIEHAEL</sequence>
<accession>A0ABQ0QFU5</accession>
<protein>
    <recommendedName>
        <fullName evidence="3">Secreted protein</fullName>
    </recommendedName>
</protein>
<dbReference type="Proteomes" id="UP001062443">
    <property type="component" value="Unassembled WGS sequence"/>
</dbReference>
<keyword evidence="2" id="KW-1185">Reference proteome</keyword>